<sequence length="107" mass="11800">MLPTIARGSAAARTPLIRFIGKRQWPSRPEAPHPHPFAPPEIKQSFGEFVSKSKSPVPQTQATAPPSKSKSGAQTYEEFWHAPERLWRRNISKAEMDAIYSGGASCA</sequence>
<organism evidence="5 6">
    <name type="scientific">Cristinia sonorae</name>
    <dbReference type="NCBI Taxonomy" id="1940300"/>
    <lineage>
        <taxon>Eukaryota</taxon>
        <taxon>Fungi</taxon>
        <taxon>Dikarya</taxon>
        <taxon>Basidiomycota</taxon>
        <taxon>Agaricomycotina</taxon>
        <taxon>Agaricomycetes</taxon>
        <taxon>Agaricomycetidae</taxon>
        <taxon>Agaricales</taxon>
        <taxon>Pleurotineae</taxon>
        <taxon>Stephanosporaceae</taxon>
        <taxon>Cristinia</taxon>
    </lineage>
</organism>
<comment type="caution">
    <text evidence="5">The sequence shown here is derived from an EMBL/GenBank/DDBJ whole genome shotgun (WGS) entry which is preliminary data.</text>
</comment>
<evidence type="ECO:0000313" key="6">
    <source>
        <dbReference type="Proteomes" id="UP000813824"/>
    </source>
</evidence>
<accession>A0A8K0UYZ5</accession>
<dbReference type="Proteomes" id="UP000813824">
    <property type="component" value="Unassembled WGS sequence"/>
</dbReference>
<evidence type="ECO:0000256" key="1">
    <source>
        <dbReference type="ARBA" id="ARBA00004173"/>
    </source>
</evidence>
<comment type="subcellular location">
    <subcellularLocation>
        <location evidence="1">Mitochondrion</location>
    </subcellularLocation>
</comment>
<evidence type="ECO:0000256" key="4">
    <source>
        <dbReference type="SAM" id="MobiDB-lite"/>
    </source>
</evidence>
<dbReference type="InterPro" id="IPR020373">
    <property type="entry name" value="Kgd4/YMR-31"/>
</dbReference>
<keyword evidence="6" id="KW-1185">Reference proteome</keyword>
<reference evidence="5" key="1">
    <citation type="journal article" date="2021" name="New Phytol.">
        <title>Evolutionary innovations through gain and loss of genes in the ectomycorrhizal Boletales.</title>
        <authorList>
            <person name="Wu G."/>
            <person name="Miyauchi S."/>
            <person name="Morin E."/>
            <person name="Kuo A."/>
            <person name="Drula E."/>
            <person name="Varga T."/>
            <person name="Kohler A."/>
            <person name="Feng B."/>
            <person name="Cao Y."/>
            <person name="Lipzen A."/>
            <person name="Daum C."/>
            <person name="Hundley H."/>
            <person name="Pangilinan J."/>
            <person name="Johnson J."/>
            <person name="Barry K."/>
            <person name="LaButti K."/>
            <person name="Ng V."/>
            <person name="Ahrendt S."/>
            <person name="Min B."/>
            <person name="Choi I.G."/>
            <person name="Park H."/>
            <person name="Plett J.M."/>
            <person name="Magnuson J."/>
            <person name="Spatafora J.W."/>
            <person name="Nagy L.G."/>
            <person name="Henrissat B."/>
            <person name="Grigoriev I.V."/>
            <person name="Yang Z.L."/>
            <person name="Xu J."/>
            <person name="Martin F.M."/>
        </authorList>
    </citation>
    <scope>NUCLEOTIDE SEQUENCE</scope>
    <source>
        <strain evidence="5">KKN 215</strain>
    </source>
</reference>
<dbReference type="EMBL" id="JAEVFJ010000003">
    <property type="protein sequence ID" value="KAH8106339.1"/>
    <property type="molecule type" value="Genomic_DNA"/>
</dbReference>
<protein>
    <submittedName>
        <fullName evidence="5">Uncharacterized protein</fullName>
    </submittedName>
</protein>
<dbReference type="GO" id="GO:0005739">
    <property type="term" value="C:mitochondrion"/>
    <property type="evidence" value="ECO:0007669"/>
    <property type="project" value="UniProtKB-SubCell"/>
</dbReference>
<feature type="region of interest" description="Disordered" evidence="4">
    <location>
        <begin position="22"/>
        <end position="75"/>
    </location>
</feature>
<dbReference type="Pfam" id="PF10937">
    <property type="entry name" value="Kgd4-YMR31"/>
    <property type="match status" value="1"/>
</dbReference>
<evidence type="ECO:0000256" key="2">
    <source>
        <dbReference type="ARBA" id="ARBA00023128"/>
    </source>
</evidence>
<dbReference type="AlphaFoldDB" id="A0A8K0UYZ5"/>
<comment type="similarity">
    <text evidence="3">Belongs to the alpha-ketoglutarate dehydrogenase component 4 family.</text>
</comment>
<gene>
    <name evidence="5" type="ORF">BXZ70DRAFT_1004600</name>
</gene>
<dbReference type="GO" id="GO:0006103">
    <property type="term" value="P:2-oxoglutarate metabolic process"/>
    <property type="evidence" value="ECO:0007669"/>
    <property type="project" value="InterPro"/>
</dbReference>
<proteinExistence type="inferred from homology"/>
<evidence type="ECO:0000256" key="3">
    <source>
        <dbReference type="ARBA" id="ARBA00043970"/>
    </source>
</evidence>
<feature type="compositionally biased region" description="Polar residues" evidence="4">
    <location>
        <begin position="52"/>
        <end position="74"/>
    </location>
</feature>
<name>A0A8K0UYZ5_9AGAR</name>
<evidence type="ECO:0000313" key="5">
    <source>
        <dbReference type="EMBL" id="KAH8106339.1"/>
    </source>
</evidence>
<keyword evidence="2" id="KW-0496">Mitochondrion</keyword>
<dbReference type="OrthoDB" id="2116030at2759"/>